<evidence type="ECO:0000256" key="3">
    <source>
        <dbReference type="ARBA" id="ARBA00022816"/>
    </source>
</evidence>
<protein>
    <recommendedName>
        <fullName evidence="11">Nuclear pore complex protein Nup88</fullName>
    </recommendedName>
</protein>
<evidence type="ECO:0008006" key="11">
    <source>
        <dbReference type="Google" id="ProtNLM"/>
    </source>
</evidence>
<dbReference type="GO" id="GO:0017056">
    <property type="term" value="F:structural constituent of nuclear pore"/>
    <property type="evidence" value="ECO:0007669"/>
    <property type="project" value="InterPro"/>
</dbReference>
<dbReference type="GO" id="GO:0000055">
    <property type="term" value="P:ribosomal large subunit export from nucleus"/>
    <property type="evidence" value="ECO:0007669"/>
    <property type="project" value="InterPro"/>
</dbReference>
<comment type="subcellular location">
    <subcellularLocation>
        <location evidence="1">Nucleus</location>
        <location evidence="1">Nuclear pore complex</location>
    </subcellularLocation>
</comment>
<dbReference type="GO" id="GO:0006606">
    <property type="term" value="P:protein import into nucleus"/>
    <property type="evidence" value="ECO:0007669"/>
    <property type="project" value="TreeGrafter"/>
</dbReference>
<keyword evidence="10" id="KW-1185">Reference proteome</keyword>
<evidence type="ECO:0000313" key="9">
    <source>
        <dbReference type="EMBL" id="CAH0714018.1"/>
    </source>
</evidence>
<organism evidence="9 10">
    <name type="scientific">Brenthis ino</name>
    <name type="common">lesser marbled fritillary</name>
    <dbReference type="NCBI Taxonomy" id="405034"/>
    <lineage>
        <taxon>Eukaryota</taxon>
        <taxon>Metazoa</taxon>
        <taxon>Ecdysozoa</taxon>
        <taxon>Arthropoda</taxon>
        <taxon>Hexapoda</taxon>
        <taxon>Insecta</taxon>
        <taxon>Pterygota</taxon>
        <taxon>Neoptera</taxon>
        <taxon>Endopterygota</taxon>
        <taxon>Lepidoptera</taxon>
        <taxon>Glossata</taxon>
        <taxon>Ditrysia</taxon>
        <taxon>Papilionoidea</taxon>
        <taxon>Nymphalidae</taxon>
        <taxon>Heliconiinae</taxon>
        <taxon>Argynnini</taxon>
        <taxon>Brenthis</taxon>
    </lineage>
</organism>
<dbReference type="GO" id="GO:0005643">
    <property type="term" value="C:nuclear pore"/>
    <property type="evidence" value="ECO:0007669"/>
    <property type="project" value="UniProtKB-SubCell"/>
</dbReference>
<keyword evidence="3" id="KW-0509">mRNA transport</keyword>
<reference evidence="9" key="1">
    <citation type="submission" date="2021-12" db="EMBL/GenBank/DDBJ databases">
        <authorList>
            <person name="Martin H S."/>
        </authorList>
    </citation>
    <scope>NUCLEOTIDE SEQUENCE</scope>
</reference>
<gene>
    <name evidence="9" type="ORF">BINO364_LOCUS1108</name>
</gene>
<feature type="non-terminal residue" evidence="9">
    <location>
        <position position="662"/>
    </location>
</feature>
<evidence type="ECO:0000256" key="8">
    <source>
        <dbReference type="SAM" id="Coils"/>
    </source>
</evidence>
<evidence type="ECO:0000256" key="2">
    <source>
        <dbReference type="ARBA" id="ARBA00022448"/>
    </source>
</evidence>
<name>A0A8J9U501_9NEOP</name>
<keyword evidence="8" id="KW-0175">Coiled coil</keyword>
<evidence type="ECO:0000256" key="1">
    <source>
        <dbReference type="ARBA" id="ARBA00004567"/>
    </source>
</evidence>
<evidence type="ECO:0000256" key="7">
    <source>
        <dbReference type="ARBA" id="ARBA00023242"/>
    </source>
</evidence>
<dbReference type="AlphaFoldDB" id="A0A8J9U501"/>
<dbReference type="Proteomes" id="UP000838878">
    <property type="component" value="Chromosome 1"/>
</dbReference>
<keyword evidence="6" id="KW-0906">Nuclear pore complex</keyword>
<keyword evidence="4" id="KW-0653">Protein transport</keyword>
<dbReference type="InterPro" id="IPR037700">
    <property type="entry name" value="NUP88/NUP82"/>
</dbReference>
<evidence type="ECO:0000256" key="5">
    <source>
        <dbReference type="ARBA" id="ARBA00023010"/>
    </source>
</evidence>
<dbReference type="PANTHER" id="PTHR13257">
    <property type="entry name" value="NUCLEOPORIN NUP84-RELATED"/>
    <property type="match status" value="1"/>
</dbReference>
<dbReference type="PANTHER" id="PTHR13257:SF0">
    <property type="entry name" value="NUCLEAR PORE COMPLEX PROTEIN NUP88"/>
    <property type="match status" value="1"/>
</dbReference>
<dbReference type="InterPro" id="IPR019321">
    <property type="entry name" value="Nucleoporin_Nup88"/>
</dbReference>
<dbReference type="Pfam" id="PF10168">
    <property type="entry name" value="Nup88"/>
    <property type="match status" value="1"/>
</dbReference>
<dbReference type="OrthoDB" id="341482at2759"/>
<dbReference type="EMBL" id="OV170221">
    <property type="protein sequence ID" value="CAH0714018.1"/>
    <property type="molecule type" value="Genomic_DNA"/>
</dbReference>
<keyword evidence="5" id="KW-0811">Translocation</keyword>
<dbReference type="SUPFAM" id="SSF50978">
    <property type="entry name" value="WD40 repeat-like"/>
    <property type="match status" value="1"/>
</dbReference>
<evidence type="ECO:0000256" key="4">
    <source>
        <dbReference type="ARBA" id="ARBA00022927"/>
    </source>
</evidence>
<feature type="coiled-coil region" evidence="8">
    <location>
        <begin position="598"/>
        <end position="658"/>
    </location>
</feature>
<proteinExistence type="predicted"/>
<keyword evidence="2" id="KW-0813">Transport</keyword>
<evidence type="ECO:0000313" key="10">
    <source>
        <dbReference type="Proteomes" id="UP000838878"/>
    </source>
</evidence>
<dbReference type="GO" id="GO:0006406">
    <property type="term" value="P:mRNA export from nucleus"/>
    <property type="evidence" value="ECO:0007669"/>
    <property type="project" value="TreeGrafter"/>
</dbReference>
<dbReference type="GO" id="GO:0000056">
    <property type="term" value="P:ribosomal small subunit export from nucleus"/>
    <property type="evidence" value="ECO:0007669"/>
    <property type="project" value="InterPro"/>
</dbReference>
<accession>A0A8J9U501</accession>
<sequence>MDSRLFETKLTNHKIFKDIKEILKENSDTKLQNLFELKDDVLYVWNSVENCLFSVNLKRLEDHDEETPYQKLHLLSPPAFNVERIISSECGSRLCVWGSRGVTVADLPARWGRGGLFDSGNQTVLCKSYSLDERFLYSQGEILKVHWHPKSLSHVLVLVSDNTMRLYNIALKSGPKLVKIFTIGPKPTGSLGQTVLDSLGDTAVDFIATPDAEHLLILSGNGDVYMMQCELDNKGLQASLKGPLPMYPPADDNYGSESCSIIALGGIDTPTLVVIASASAALYHCLLLPNATEKEEDSHALYVIESVELNIVLNTNETALQYVYPLNLYPVNRNTYACSHTGGVHSVTIPALDRLSDYALADESEMESILQAICTKPSCARHLVSTTRACAALAVTPLRRALYLLCNGDLVIRTLDPWNLEEQLYKEIQLKNPALDQDDINSLLKERQKLSFTAIIQEVLDRKVSQPILKLDKKEEPSPQECLELLTASTVRLRGEYMARQQRAAAALARKAAALRALADSHRAWRADLQKEIEIVMKQSESLKQKRALAEKHQDDLKYRCSAAIRSLRTGGSSAQEVRALGELLQQQRAVRAAAARLDDLRRHAAGKSDEIKKRQEEYKKKNTVLGRSHSDTISSILQQQTSQISALIEETKLLKDQLGVV</sequence>
<dbReference type="InterPro" id="IPR036322">
    <property type="entry name" value="WD40_repeat_dom_sf"/>
</dbReference>
<keyword evidence="7" id="KW-0539">Nucleus</keyword>
<evidence type="ECO:0000256" key="6">
    <source>
        <dbReference type="ARBA" id="ARBA00023132"/>
    </source>
</evidence>